<dbReference type="PROSITE" id="PS50068">
    <property type="entry name" value="LDLRA_2"/>
    <property type="match status" value="1"/>
</dbReference>
<comment type="caution">
    <text evidence="2">Lacks conserved residue(s) required for the propagation of feature annotation.</text>
</comment>
<feature type="disulfide bond" evidence="2">
    <location>
        <begin position="167"/>
        <end position="185"/>
    </location>
</feature>
<comment type="caution">
    <text evidence="5">The sequence shown here is derived from an EMBL/GenBank/DDBJ whole genome shotgun (WGS) entry which is preliminary data.</text>
</comment>
<keyword evidence="1 2" id="KW-1015">Disulfide bond</keyword>
<dbReference type="OrthoDB" id="6514358at2759"/>
<dbReference type="InterPro" id="IPR023415">
    <property type="entry name" value="LDLR_class-A_CS"/>
</dbReference>
<evidence type="ECO:0000256" key="2">
    <source>
        <dbReference type="PROSITE-ProRule" id="PRU00124"/>
    </source>
</evidence>
<dbReference type="SUPFAM" id="SSF49854">
    <property type="entry name" value="Spermadhesin, CUB domain"/>
    <property type="match status" value="1"/>
</dbReference>
<dbReference type="Proteomes" id="UP000887013">
    <property type="component" value="Unassembled WGS sequence"/>
</dbReference>
<dbReference type="InterPro" id="IPR036055">
    <property type="entry name" value="LDL_receptor-like_sf"/>
</dbReference>
<keyword evidence="3" id="KW-0472">Membrane</keyword>
<dbReference type="EMBL" id="BMAW01088967">
    <property type="protein sequence ID" value="GFS37440.1"/>
    <property type="molecule type" value="Genomic_DNA"/>
</dbReference>
<evidence type="ECO:0000313" key="5">
    <source>
        <dbReference type="EMBL" id="GFS37440.1"/>
    </source>
</evidence>
<keyword evidence="4" id="KW-0732">Signal</keyword>
<evidence type="ECO:0000256" key="4">
    <source>
        <dbReference type="SAM" id="SignalP"/>
    </source>
</evidence>
<keyword evidence="3" id="KW-0812">Transmembrane</keyword>
<feature type="transmembrane region" description="Helical" evidence="3">
    <location>
        <begin position="206"/>
        <end position="235"/>
    </location>
</feature>
<dbReference type="Gene3D" id="2.60.120.290">
    <property type="entry name" value="Spermadhesin, CUB domain"/>
    <property type="match status" value="1"/>
</dbReference>
<keyword evidence="3" id="KW-1133">Transmembrane helix</keyword>
<dbReference type="AlphaFoldDB" id="A0A8X6M8S2"/>
<dbReference type="SMART" id="SM00192">
    <property type="entry name" value="LDLa"/>
    <property type="match status" value="1"/>
</dbReference>
<evidence type="ECO:0000256" key="3">
    <source>
        <dbReference type="SAM" id="Phobius"/>
    </source>
</evidence>
<proteinExistence type="predicted"/>
<reference evidence="5" key="1">
    <citation type="submission" date="2020-08" db="EMBL/GenBank/DDBJ databases">
        <title>Multicomponent nature underlies the extraordinary mechanical properties of spider dragline silk.</title>
        <authorList>
            <person name="Kono N."/>
            <person name="Nakamura H."/>
            <person name="Mori M."/>
            <person name="Yoshida Y."/>
            <person name="Ohtoshi R."/>
            <person name="Malay A.D."/>
            <person name="Moran D.A.P."/>
            <person name="Tomita M."/>
            <person name="Numata K."/>
            <person name="Arakawa K."/>
        </authorList>
    </citation>
    <scope>NUCLEOTIDE SEQUENCE</scope>
</reference>
<dbReference type="SUPFAM" id="SSF57424">
    <property type="entry name" value="LDL receptor-like module"/>
    <property type="match status" value="1"/>
</dbReference>
<evidence type="ECO:0000256" key="1">
    <source>
        <dbReference type="ARBA" id="ARBA00023157"/>
    </source>
</evidence>
<dbReference type="PANTHER" id="PTHR24652">
    <property type="entry name" value="LOW-DENSITY LIPOPROTEIN RECEPTOR CLASS A DOMAIN-CONTAINING PROTEIN 2"/>
    <property type="match status" value="1"/>
</dbReference>
<gene>
    <name evidence="5" type="primary">AVEN_234634_1</name>
    <name evidence="5" type="ORF">NPIL_346342</name>
</gene>
<protein>
    <recommendedName>
        <fullName evidence="7">CUB domain-containing protein</fullName>
    </recommendedName>
</protein>
<evidence type="ECO:0008006" key="7">
    <source>
        <dbReference type="Google" id="ProtNLM"/>
    </source>
</evidence>
<feature type="chain" id="PRO_5036449952" description="CUB domain-containing protein" evidence="4">
    <location>
        <begin position="31"/>
        <end position="378"/>
    </location>
</feature>
<name>A0A8X6M8S2_NEPPI</name>
<dbReference type="Gene3D" id="4.10.400.10">
    <property type="entry name" value="Low-density Lipoprotein Receptor"/>
    <property type="match status" value="1"/>
</dbReference>
<evidence type="ECO:0000313" key="6">
    <source>
        <dbReference type="Proteomes" id="UP000887013"/>
    </source>
</evidence>
<organism evidence="5 6">
    <name type="scientific">Nephila pilipes</name>
    <name type="common">Giant wood spider</name>
    <name type="synonym">Nephila maculata</name>
    <dbReference type="NCBI Taxonomy" id="299642"/>
    <lineage>
        <taxon>Eukaryota</taxon>
        <taxon>Metazoa</taxon>
        <taxon>Ecdysozoa</taxon>
        <taxon>Arthropoda</taxon>
        <taxon>Chelicerata</taxon>
        <taxon>Arachnida</taxon>
        <taxon>Araneae</taxon>
        <taxon>Araneomorphae</taxon>
        <taxon>Entelegynae</taxon>
        <taxon>Araneoidea</taxon>
        <taxon>Nephilidae</taxon>
        <taxon>Nephila</taxon>
    </lineage>
</organism>
<sequence>MASVQRDHWCYVVLQCLLLNLLLCRNGAFADKNKYYHISTLCTKERNLQMYKKIDGTVLTSEGEDNLQCVLTFQTDTILQRFMLRFERLALDCNDHLYIFDGAHAFGNYKADLSCRSTRADVGTIFTQSNFVTLKYVTDKWTQPGNGFKLVITTFKDSPVGCRDFLCMNSFCITQDLTCDGVNHCGDNSDETSHASCIDDTSGNEILGMAAGAFATFITLLIGFGLLLGGVGVCLCRRARLQREEPPNASTHTLVGGHQPYPTVLRYTTSPDRHEEKPPPYPGGGFSPGPGITYNVHDENLYYPTKIVRWLPGKPPSAENQSYAPQQLRQDSPFAFSSTAFVVGGEEVVGSLSSSHVSMFDAMSGAQYEDGKQYGPQH</sequence>
<accession>A0A8X6M8S2</accession>
<dbReference type="InterPro" id="IPR042333">
    <property type="entry name" value="LRAD2/Mig-13-like"/>
</dbReference>
<keyword evidence="6" id="KW-1185">Reference proteome</keyword>
<dbReference type="Pfam" id="PF00057">
    <property type="entry name" value="Ldl_recept_a"/>
    <property type="match status" value="1"/>
</dbReference>
<dbReference type="CDD" id="cd00112">
    <property type="entry name" value="LDLa"/>
    <property type="match status" value="1"/>
</dbReference>
<feature type="signal peptide" evidence="4">
    <location>
        <begin position="1"/>
        <end position="30"/>
    </location>
</feature>
<dbReference type="InterPro" id="IPR002172">
    <property type="entry name" value="LDrepeatLR_classA_rpt"/>
</dbReference>
<dbReference type="PROSITE" id="PS01209">
    <property type="entry name" value="LDLRA_1"/>
    <property type="match status" value="1"/>
</dbReference>
<dbReference type="InterPro" id="IPR035914">
    <property type="entry name" value="Sperma_CUB_dom_sf"/>
</dbReference>